<protein>
    <submittedName>
        <fullName evidence="4">Putative membrane protein</fullName>
    </submittedName>
</protein>
<keyword evidence="1" id="KW-0812">Transmembrane</keyword>
<dbReference type="Proteomes" id="UP000002077">
    <property type="component" value="Chromosome"/>
</dbReference>
<gene>
    <name evidence="4" type="ordered locus">cauri_2404</name>
</gene>
<reference evidence="4 5" key="1">
    <citation type="journal article" date="2010" name="BMC Genomics">
        <title>Complete genome sequence and lifestyle of black-pigmented Corynebacterium aurimucosum ATCC 700975 (formerly C. nigricans CN-1) isolated from a vaginal swab of a woman with spontaneous abortion.</title>
        <authorList>
            <person name="Trost E."/>
            <person name="Gotker S."/>
            <person name="Schneider J."/>
            <person name="Schneiker-Bekel S."/>
            <person name="Szczepanowski R."/>
            <person name="Tilker A."/>
            <person name="Viehoever P."/>
            <person name="Arnold W."/>
            <person name="Bekel T."/>
            <person name="Blom J."/>
            <person name="Gartemann K.H."/>
            <person name="Linke B."/>
            <person name="Goesmann A."/>
            <person name="Puhler A."/>
            <person name="Shukla S.K."/>
            <person name="Tauch A."/>
        </authorList>
    </citation>
    <scope>NUCLEOTIDE SEQUENCE [LARGE SCALE GENOMIC DNA]</scope>
    <source>
        <strain evidence="5">ATCC 700975 / DSM 44827 / CIP 107346 / CN-1</strain>
    </source>
</reference>
<feature type="domain" description="Alpha/beta-hydrolase catalytic" evidence="2">
    <location>
        <begin position="305"/>
        <end position="592"/>
    </location>
</feature>
<keyword evidence="1" id="KW-0472">Membrane</keyword>
<dbReference type="STRING" id="548476.cauri_2404"/>
<evidence type="ECO:0000259" key="2">
    <source>
        <dbReference type="Pfam" id="PF10081"/>
    </source>
</evidence>
<dbReference type="HOGENOM" id="CLU_023789_0_0_11"/>
<feature type="transmembrane region" description="Helical" evidence="1">
    <location>
        <begin position="209"/>
        <end position="227"/>
    </location>
</feature>
<keyword evidence="5" id="KW-1185">Reference proteome</keyword>
<evidence type="ECO:0000256" key="1">
    <source>
        <dbReference type="SAM" id="Phobius"/>
    </source>
</evidence>
<organism evidence="4 5">
    <name type="scientific">Corynebacterium aurimucosum (strain ATCC 700975 / DSM 44827 / CIP 107346 / CN-1)</name>
    <name type="common">Corynebacterium nigricans</name>
    <dbReference type="NCBI Taxonomy" id="548476"/>
    <lineage>
        <taxon>Bacteria</taxon>
        <taxon>Bacillati</taxon>
        <taxon>Actinomycetota</taxon>
        <taxon>Actinomycetes</taxon>
        <taxon>Mycobacteriales</taxon>
        <taxon>Corynebacteriaceae</taxon>
        <taxon>Corynebacterium</taxon>
    </lineage>
</organism>
<evidence type="ECO:0000313" key="5">
    <source>
        <dbReference type="Proteomes" id="UP000002077"/>
    </source>
</evidence>
<dbReference type="InterPro" id="IPR027788">
    <property type="entry name" value="Alpha/beta-hydrolase_N_dom"/>
</dbReference>
<evidence type="ECO:0000313" key="4">
    <source>
        <dbReference type="EMBL" id="ACP33995.1"/>
    </source>
</evidence>
<feature type="domain" description="Alpha/beta-hydrolase N-terminal" evidence="3">
    <location>
        <begin position="77"/>
        <end position="287"/>
    </location>
</feature>
<evidence type="ECO:0000259" key="3">
    <source>
        <dbReference type="Pfam" id="PF15420"/>
    </source>
</evidence>
<dbReference type="KEGG" id="car:cauri_2404"/>
<proteinExistence type="predicted"/>
<dbReference type="EMBL" id="CP001601">
    <property type="protein sequence ID" value="ACP33995.1"/>
    <property type="molecule type" value="Genomic_DNA"/>
</dbReference>
<name>C3PK94_CORA7</name>
<dbReference type="AlphaFoldDB" id="C3PK94"/>
<keyword evidence="1" id="KW-1133">Transmembrane helix</keyword>
<feature type="transmembrane region" description="Helical" evidence="1">
    <location>
        <begin position="170"/>
        <end position="189"/>
    </location>
</feature>
<sequence>MASLHVRPKAGSMASMRQLARRIALRTARTGLQAAIFSLELISDLTPGMRMTGRRRLPQNMWPGLFGAEVATWAAVSPSLLPRPWWVTAANVAIGQGAGHLAATTAAFAAKRALHHAGRRPQDRVGPTTRRFSYYLLGLGTFIAGIRSLRNQTEQARLVGKLNDRGPQSAALGMVAGTAGYGALLIVGEAAQLTVTQLSLQVQRWLPRWIAWPLAGGAVGFAAAVASDRMVWRRLLRKATIQGLALNKLVYPGSVMPWEPERSGSPWSHEQWTAVGSQGRVFLDRGPRAQDIKEVMHFDRAREPIRIYIGLIRGRGPHAAARHAVAEMDRTGAFHRDTIVLQMPSGSGWINNYSVSGYEFLTRGNCATVALQFDYLPSMFSYLVDKNLSRTFARELIAAVHARLELLPEDNRPKLYLSGESLGCYAIVENYETVEELLAACDGAVFTGPPRMTSFMRRLHRERGSLERLPLVDGGRHLRFAAVPAHMEHDAFGEPYGPWERPRVAVGQHASDAIVWWDSKLIYARPNWIHEPTPQTLYADTFKNLRWHPFITFWQVALDQINSLNVPGGHGHNYFEETFWYWDSVLGSQTRTQLTPELAERMRDFVERDQLNKPSDFRTHVRKQL</sequence>
<dbReference type="ESTHER" id="cora7-c3pk94">
    <property type="family name" value="Abhydrolase_9"/>
</dbReference>
<accession>C3PK94</accession>
<dbReference type="InterPro" id="IPR027787">
    <property type="entry name" value="Alpha/beta-hydrolase_catalytic"/>
</dbReference>
<dbReference type="eggNOG" id="COG4425">
    <property type="taxonomic scope" value="Bacteria"/>
</dbReference>
<feature type="transmembrane region" description="Helical" evidence="1">
    <location>
        <begin position="132"/>
        <end position="149"/>
    </location>
</feature>
<dbReference type="Pfam" id="PF10081">
    <property type="entry name" value="Abhydrolase_9"/>
    <property type="match status" value="1"/>
</dbReference>
<dbReference type="Pfam" id="PF15420">
    <property type="entry name" value="Abhydrolase_9_N"/>
    <property type="match status" value="1"/>
</dbReference>